<evidence type="ECO:0000256" key="4">
    <source>
        <dbReference type="SAM" id="SignalP"/>
    </source>
</evidence>
<dbReference type="InterPro" id="IPR031319">
    <property type="entry name" value="A-amylase_C"/>
</dbReference>
<dbReference type="PANTHER" id="PTHR10357:SF215">
    <property type="entry name" value="ALPHA-AMYLASE 1"/>
    <property type="match status" value="1"/>
</dbReference>
<dbReference type="GO" id="GO:0005975">
    <property type="term" value="P:carbohydrate metabolic process"/>
    <property type="evidence" value="ECO:0007669"/>
    <property type="project" value="InterPro"/>
</dbReference>
<feature type="domain" description="PKD" evidence="5">
    <location>
        <begin position="745"/>
        <end position="822"/>
    </location>
</feature>
<feature type="domain" description="PKD" evidence="5">
    <location>
        <begin position="343"/>
        <end position="406"/>
    </location>
</feature>
<dbReference type="SMART" id="SM00642">
    <property type="entry name" value="Aamy"/>
    <property type="match status" value="1"/>
</dbReference>
<dbReference type="CDD" id="cd00146">
    <property type="entry name" value="PKD"/>
    <property type="match status" value="6"/>
</dbReference>
<keyword evidence="2" id="KW-0479">Metal-binding</keyword>
<dbReference type="SUPFAM" id="SSF51445">
    <property type="entry name" value="(Trans)glycosidases"/>
    <property type="match status" value="1"/>
</dbReference>
<organism evidence="6 7">
    <name type="scientific">Ruminobacter amylophilus</name>
    <dbReference type="NCBI Taxonomy" id="867"/>
    <lineage>
        <taxon>Bacteria</taxon>
        <taxon>Pseudomonadati</taxon>
        <taxon>Pseudomonadota</taxon>
        <taxon>Gammaproteobacteria</taxon>
        <taxon>Aeromonadales</taxon>
        <taxon>Succinivibrionaceae</taxon>
        <taxon>Ruminobacter</taxon>
    </lineage>
</organism>
<name>A0A662ZFC5_9GAMM</name>
<keyword evidence="7" id="KW-1185">Reference proteome</keyword>
<dbReference type="InterPro" id="IPR031965">
    <property type="entry name" value="CBM26"/>
</dbReference>
<feature type="domain" description="PKD" evidence="5">
    <location>
        <begin position="259"/>
        <end position="309"/>
    </location>
</feature>
<dbReference type="Gene3D" id="3.20.20.80">
    <property type="entry name" value="Glycosidases"/>
    <property type="match status" value="2"/>
</dbReference>
<dbReference type="PROSITE" id="PS51257">
    <property type="entry name" value="PROKAR_LIPOPROTEIN"/>
    <property type="match status" value="1"/>
</dbReference>
<accession>A0A662ZFC5</accession>
<dbReference type="InterPro" id="IPR035986">
    <property type="entry name" value="PKD_dom_sf"/>
</dbReference>
<reference evidence="6 7" key="1">
    <citation type="submission" date="2016-10" db="EMBL/GenBank/DDBJ databases">
        <authorList>
            <person name="Varghese N."/>
            <person name="Submissions S."/>
        </authorList>
    </citation>
    <scope>NUCLEOTIDE SEQUENCE [LARGE SCALE GENOMIC DNA]</scope>
    <source>
        <strain evidence="6 7">DSM 1361</strain>
    </source>
</reference>
<sequence length="1738" mass="188119">MNFKYSRLASAIMLTVGVTACGGGGGGGNGDDPVISDYNVKLAVQDETGAPVSNITVCLDDNRDESCSVTDDLELTSTDSNGYANQTLTKDQITQGSNLMAVVNNQKTFINVTSAEMLSSVTKAESNNLSINVNPLTSQLYRYSKNQRLDIVAAKSSLANLIGINASAFDSTIRSGSAVSVFLQSLSNMNHNLGSDAVVQNVKGAIAKIETALNKGVSVEGIISSYATHSNFDHLIDGVDTNHEPQITNVQAVEVACREVIFTAKATDQDGDTLSYKWELDDGTVEKKQSFQHVFSNIGEHQATLSVTDGLATVKEVKKFETTSSMCGADLKASFSISKIEQLTVELSNNSSGNIAKYMWDFGDGSTSTEKSPVHTYSEAGSYTISLVVEDEAGNQSEPATFSVKVSKDEPVVIPNIDITTNGLTVTLKTDAKDPVWDFTDGSTSEKISGAEVTKTFSKAGAYTVILYYTAGDSTASYPFTVTVESILVPTVSISDIESNGLVVSMKAKSSGISGDVTYEWNMGDGNTEKGQEIVHTYNEDGEYTIILKLLNSEGTTVATDTHTVVVRKDVVNHAPKADFTHQVADDKVTVSFTNNSKDDDGDKLSYVWDFGDGTTSTEENPIHKYPSEKKDYTVTLTASDGQLDGKVQNKVSIDVVINNAPVAVISSSLSGMQLSYDASGSTDADGDSLTYLWDFGDGTTSELEKGTHDYSQEGEYTIKLTVSDGKVNSETVFKKITVTSGNHAPVAKIKSSVDGLTLTYASESTDEDGDTLTYKWNFGDGSTSETESGTHTYAKEGTYIVTLTASDGKAESQPATKNVTVGATGDFEVDFTYDFNGLKGTLTAYSTVKVSKPQTYSWDLDDGKTATGKNPTVTYTQGGTKTVVLTVTSEGKSVSKSYTFELAEGTSVVPEKKGIYYKGVADGIYIWNDSGVLAGEWPGSAMTTASEDSSWSFYDTSAITESKVNVIFLKGGEKITGDLTNAPSAGCYDGKWTVIDSCVLSGSATKVSGGGKVDPEVDPDDSVLTNNIPWNDLSTAGFDSTAEGLDGVDSAPFIVPSLIPGSYHEDQVVTLTTEDADRNGTDATIYYTLDNTEPTTSSTKYTGPISLKDTSTDKLGTAYRLRALVVGSNGAKQEQHFFWFIKSQNPAVSASTDFRDETIYFVVTARYYDGDKDNNYYCRDRFDIDDPSWRGDFKGLIEQLDYIKSMGFTAIWITPPVENRSGLDYHGYHAYDWFQPDLRLESPGATYFDFIKAAHAKGIKVVQDVVLNHSSNYGIRGQVYLDKIPTKYHVDAKYGKDGINMGDVYVKNVGDYKSYNRCDNDNPVAPTWHRRVCAGDPDASAKFTVHFNDASVPVDGNADSEKPYDNYYWSPGSGQQLYSYWYHSTYTNNWESVDEVQQRSMAGDCVDLTTETEQVQNYMNAMMRMYLDMGIDAVRIDTLKHMPREDVMAMTSKWQKYKPGLFVFGEALIKGFGDNTPSELHPWYYTRTSAAGAEKSGDSGISVLDFSLMSTFRNNVTKGGVNELANVFNSFDSWYADPTKLVTFFQNHDLTPDNTWSGSGAQHCCTDRANSALAYNVLWTVRGIPVMYAGDETGVRVGLPPDLTSADDLVKDTGRLYVGDTIDNGDPIISHITDLNAIRKASIALRRGTLKVLNGEPFVFERQYENDVAIVAIPGTGGGDVTVSGATDGTYQDLVTGTSYTVSGGTVNLGNIPGASMRVLVKGYTGGKVVSKSQFLK</sequence>
<dbReference type="InterPro" id="IPR013783">
    <property type="entry name" value="Ig-like_fold"/>
</dbReference>
<gene>
    <name evidence="6" type="ORF">SAMN02910344_00485</name>
</gene>
<dbReference type="Pfam" id="PF16738">
    <property type="entry name" value="CBM26"/>
    <property type="match status" value="1"/>
</dbReference>
<feature type="domain" description="PKD" evidence="5">
    <location>
        <begin position="590"/>
        <end position="626"/>
    </location>
</feature>
<dbReference type="SUPFAM" id="SSF51011">
    <property type="entry name" value="Glycosyl hydrolase domain"/>
    <property type="match status" value="1"/>
</dbReference>
<evidence type="ECO:0000256" key="2">
    <source>
        <dbReference type="ARBA" id="ARBA00022723"/>
    </source>
</evidence>
<dbReference type="OrthoDB" id="9805159at2"/>
<dbReference type="Pfam" id="PF00128">
    <property type="entry name" value="Alpha-amylase"/>
    <property type="match status" value="2"/>
</dbReference>
<dbReference type="Pfam" id="PF18911">
    <property type="entry name" value="PKD_4"/>
    <property type="match status" value="7"/>
</dbReference>
<keyword evidence="6" id="KW-0326">Glycosidase</keyword>
<dbReference type="InterPro" id="IPR059177">
    <property type="entry name" value="GH29D-like_dom"/>
</dbReference>
<dbReference type="InterPro" id="IPR017853">
    <property type="entry name" value="GH"/>
</dbReference>
<evidence type="ECO:0000256" key="1">
    <source>
        <dbReference type="ARBA" id="ARBA00001913"/>
    </source>
</evidence>
<dbReference type="Gene3D" id="2.60.40.1180">
    <property type="entry name" value="Golgi alpha-mannosidase II"/>
    <property type="match status" value="1"/>
</dbReference>
<dbReference type="Proteomes" id="UP000243745">
    <property type="component" value="Unassembled WGS sequence"/>
</dbReference>
<dbReference type="RefSeq" id="WP_093140614.1">
    <property type="nucleotide sequence ID" value="NZ_FOXF01000005.1"/>
</dbReference>
<dbReference type="Pfam" id="PF13290">
    <property type="entry name" value="CHB_HEX_C_1"/>
    <property type="match status" value="1"/>
</dbReference>
<dbReference type="Pfam" id="PF00801">
    <property type="entry name" value="PKD"/>
    <property type="match status" value="1"/>
</dbReference>
<evidence type="ECO:0000313" key="6">
    <source>
        <dbReference type="EMBL" id="SFP12062.1"/>
    </source>
</evidence>
<dbReference type="Gene3D" id="2.60.40.10">
    <property type="entry name" value="Immunoglobulins"/>
    <property type="match status" value="9"/>
</dbReference>
<dbReference type="SMART" id="SM00632">
    <property type="entry name" value="Aamy_C"/>
    <property type="match status" value="1"/>
</dbReference>
<feature type="domain" description="PKD" evidence="5">
    <location>
        <begin position="854"/>
        <end position="900"/>
    </location>
</feature>
<dbReference type="GO" id="GO:0016798">
    <property type="term" value="F:hydrolase activity, acting on glycosyl bonds"/>
    <property type="evidence" value="ECO:0007669"/>
    <property type="project" value="UniProtKB-KW"/>
</dbReference>
<feature type="signal peptide" evidence="4">
    <location>
        <begin position="1"/>
        <end position="20"/>
    </location>
</feature>
<dbReference type="InterPro" id="IPR013780">
    <property type="entry name" value="Glyco_hydro_b"/>
</dbReference>
<dbReference type="PANTHER" id="PTHR10357">
    <property type="entry name" value="ALPHA-AMYLASE FAMILY MEMBER"/>
    <property type="match status" value="1"/>
</dbReference>
<evidence type="ECO:0000256" key="3">
    <source>
        <dbReference type="ARBA" id="ARBA00022729"/>
    </source>
</evidence>
<dbReference type="SUPFAM" id="SSF49299">
    <property type="entry name" value="PKD domain"/>
    <property type="match status" value="8"/>
</dbReference>
<protein>
    <submittedName>
        <fullName evidence="6">Glycosidase</fullName>
    </submittedName>
</protein>
<keyword evidence="6" id="KW-0378">Hydrolase</keyword>
<dbReference type="InterPro" id="IPR006047">
    <property type="entry name" value="GH13_cat_dom"/>
</dbReference>
<dbReference type="InterPro" id="IPR022409">
    <property type="entry name" value="PKD/Chitinase_dom"/>
</dbReference>
<comment type="cofactor">
    <cofactor evidence="1">
        <name>Ca(2+)</name>
        <dbReference type="ChEBI" id="CHEBI:29108"/>
    </cofactor>
</comment>
<proteinExistence type="predicted"/>
<dbReference type="PROSITE" id="PS50093">
    <property type="entry name" value="PKD"/>
    <property type="match status" value="8"/>
</dbReference>
<dbReference type="EMBL" id="FOXF01000005">
    <property type="protein sequence ID" value="SFP12062.1"/>
    <property type="molecule type" value="Genomic_DNA"/>
</dbReference>
<dbReference type="InterPro" id="IPR000601">
    <property type="entry name" value="PKD_dom"/>
</dbReference>
<dbReference type="SMART" id="SM00089">
    <property type="entry name" value="PKD"/>
    <property type="match status" value="8"/>
</dbReference>
<feature type="domain" description="PKD" evidence="5">
    <location>
        <begin position="504"/>
        <end position="567"/>
    </location>
</feature>
<feature type="domain" description="PKD" evidence="5">
    <location>
        <begin position="662"/>
        <end position="740"/>
    </location>
</feature>
<feature type="chain" id="PRO_5025009352" evidence="4">
    <location>
        <begin position="21"/>
        <end position="1738"/>
    </location>
</feature>
<keyword evidence="3 4" id="KW-0732">Signal</keyword>
<evidence type="ECO:0000313" key="7">
    <source>
        <dbReference type="Proteomes" id="UP000243745"/>
    </source>
</evidence>
<feature type="domain" description="PKD" evidence="5">
    <location>
        <begin position="437"/>
        <end position="491"/>
    </location>
</feature>
<evidence type="ECO:0000259" key="5">
    <source>
        <dbReference type="PROSITE" id="PS50093"/>
    </source>
</evidence>
<dbReference type="GO" id="GO:0046872">
    <property type="term" value="F:metal ion binding"/>
    <property type="evidence" value="ECO:0007669"/>
    <property type="project" value="UniProtKB-KW"/>
</dbReference>